<keyword evidence="3" id="KW-0175">Coiled coil</keyword>
<keyword evidence="2" id="KW-0802">TPR repeat</keyword>
<dbReference type="SMART" id="SM00028">
    <property type="entry name" value="TPR"/>
    <property type="match status" value="3"/>
</dbReference>
<dbReference type="HOGENOM" id="CLU_491374_0_0_1"/>
<dbReference type="AlphaFoldDB" id="B5YNQ3"/>
<dbReference type="STRING" id="35128.B5YNQ3"/>
<evidence type="ECO:0000256" key="2">
    <source>
        <dbReference type="ARBA" id="ARBA00022803"/>
    </source>
</evidence>
<protein>
    <submittedName>
        <fullName evidence="5">Uncharacterized protein</fullName>
    </submittedName>
</protein>
<dbReference type="Gene3D" id="1.25.40.10">
    <property type="entry name" value="Tetratricopeptide repeat domain"/>
    <property type="match status" value="1"/>
</dbReference>
<dbReference type="InterPro" id="IPR019734">
    <property type="entry name" value="TPR_rpt"/>
</dbReference>
<feature type="compositionally biased region" description="Basic and acidic residues" evidence="4">
    <location>
        <begin position="528"/>
        <end position="543"/>
    </location>
</feature>
<dbReference type="InterPro" id="IPR011990">
    <property type="entry name" value="TPR-like_helical_dom_sf"/>
</dbReference>
<dbReference type="PaxDb" id="35128-Thaps23596"/>
<feature type="coiled-coil region" evidence="3">
    <location>
        <begin position="11"/>
        <end position="79"/>
    </location>
</feature>
<evidence type="ECO:0000313" key="6">
    <source>
        <dbReference type="Proteomes" id="UP000001449"/>
    </source>
</evidence>
<feature type="region of interest" description="Disordered" evidence="4">
    <location>
        <begin position="379"/>
        <end position="402"/>
    </location>
</feature>
<accession>B5YNQ3</accession>
<dbReference type="KEGG" id="tps:THAPS_23596"/>
<evidence type="ECO:0000256" key="1">
    <source>
        <dbReference type="ARBA" id="ARBA00022737"/>
    </source>
</evidence>
<dbReference type="InParanoid" id="B5YNQ3"/>
<keyword evidence="1" id="KW-0677">Repeat</keyword>
<reference evidence="5 6" key="2">
    <citation type="journal article" date="2008" name="Nature">
        <title>The Phaeodactylum genome reveals the evolutionary history of diatom genomes.</title>
        <authorList>
            <person name="Bowler C."/>
            <person name="Allen A.E."/>
            <person name="Badger J.H."/>
            <person name="Grimwood J."/>
            <person name="Jabbari K."/>
            <person name="Kuo A."/>
            <person name="Maheswari U."/>
            <person name="Martens C."/>
            <person name="Maumus F."/>
            <person name="Otillar R.P."/>
            <person name="Rayko E."/>
            <person name="Salamov A."/>
            <person name="Vandepoele K."/>
            <person name="Beszteri B."/>
            <person name="Gruber A."/>
            <person name="Heijde M."/>
            <person name="Katinka M."/>
            <person name="Mock T."/>
            <person name="Valentin K."/>
            <person name="Verret F."/>
            <person name="Berges J.A."/>
            <person name="Brownlee C."/>
            <person name="Cadoret J.P."/>
            <person name="Chiovitti A."/>
            <person name="Choi C.J."/>
            <person name="Coesel S."/>
            <person name="De Martino A."/>
            <person name="Detter J.C."/>
            <person name="Durkin C."/>
            <person name="Falciatore A."/>
            <person name="Fournet J."/>
            <person name="Haruta M."/>
            <person name="Huysman M.J."/>
            <person name="Jenkins B.D."/>
            <person name="Jiroutova K."/>
            <person name="Jorgensen R.E."/>
            <person name="Joubert Y."/>
            <person name="Kaplan A."/>
            <person name="Kroger N."/>
            <person name="Kroth P.G."/>
            <person name="La Roche J."/>
            <person name="Lindquist E."/>
            <person name="Lommer M."/>
            <person name="Martin-Jezequel V."/>
            <person name="Lopez P.J."/>
            <person name="Lucas S."/>
            <person name="Mangogna M."/>
            <person name="McGinnis K."/>
            <person name="Medlin L.K."/>
            <person name="Montsant A."/>
            <person name="Oudot-Le Secq M.P."/>
            <person name="Napoli C."/>
            <person name="Obornik M."/>
            <person name="Parker M.S."/>
            <person name="Petit J.L."/>
            <person name="Porcel B.M."/>
            <person name="Poulsen N."/>
            <person name="Robison M."/>
            <person name="Rychlewski L."/>
            <person name="Rynearson T.A."/>
            <person name="Schmutz J."/>
            <person name="Shapiro H."/>
            <person name="Siaut M."/>
            <person name="Stanley M."/>
            <person name="Sussman M.R."/>
            <person name="Taylor A.R."/>
            <person name="Vardi A."/>
            <person name="von Dassow P."/>
            <person name="Vyverman W."/>
            <person name="Willis A."/>
            <person name="Wyrwicz L.S."/>
            <person name="Rokhsar D.S."/>
            <person name="Weissenbach J."/>
            <person name="Armbrust E.V."/>
            <person name="Green B.R."/>
            <person name="Van de Peer Y."/>
            <person name="Grigoriev I.V."/>
        </authorList>
    </citation>
    <scope>NUCLEOTIDE SEQUENCE [LARGE SCALE GENOMIC DNA]</scope>
    <source>
        <strain evidence="5 6">CCMP1335</strain>
    </source>
</reference>
<feature type="compositionally biased region" description="Low complexity" evidence="4">
    <location>
        <begin position="475"/>
        <end position="493"/>
    </location>
</feature>
<dbReference type="PANTHER" id="PTHR11242">
    <property type="entry name" value="ARYL HYDROCARBON RECEPTOR INTERACTING PROTEIN RELATED"/>
    <property type="match status" value="1"/>
</dbReference>
<proteinExistence type="predicted"/>
<dbReference type="RefSeq" id="XP_002295956.1">
    <property type="nucleotide sequence ID" value="XM_002295920.1"/>
</dbReference>
<evidence type="ECO:0000256" key="4">
    <source>
        <dbReference type="SAM" id="MobiDB-lite"/>
    </source>
</evidence>
<organism evidence="5 6">
    <name type="scientific">Thalassiosira pseudonana</name>
    <name type="common">Marine diatom</name>
    <name type="synonym">Cyclotella nana</name>
    <dbReference type="NCBI Taxonomy" id="35128"/>
    <lineage>
        <taxon>Eukaryota</taxon>
        <taxon>Sar</taxon>
        <taxon>Stramenopiles</taxon>
        <taxon>Ochrophyta</taxon>
        <taxon>Bacillariophyta</taxon>
        <taxon>Coscinodiscophyceae</taxon>
        <taxon>Thalassiosirophycidae</taxon>
        <taxon>Thalassiosirales</taxon>
        <taxon>Thalassiosiraceae</taxon>
        <taxon>Thalassiosira</taxon>
    </lineage>
</organism>
<evidence type="ECO:0000256" key="3">
    <source>
        <dbReference type="SAM" id="Coils"/>
    </source>
</evidence>
<dbReference type="SUPFAM" id="SSF48452">
    <property type="entry name" value="TPR-like"/>
    <property type="match status" value="1"/>
</dbReference>
<dbReference type="Proteomes" id="UP000001449">
    <property type="component" value="Chromosome 7"/>
</dbReference>
<dbReference type="PANTHER" id="PTHR11242:SF17">
    <property type="match status" value="1"/>
</dbReference>
<gene>
    <name evidence="5" type="ORF">THAPS_23596</name>
</gene>
<reference evidence="5 6" key="1">
    <citation type="journal article" date="2004" name="Science">
        <title>The genome of the diatom Thalassiosira pseudonana: ecology, evolution, and metabolism.</title>
        <authorList>
            <person name="Armbrust E.V."/>
            <person name="Berges J.A."/>
            <person name="Bowler C."/>
            <person name="Green B.R."/>
            <person name="Martinez D."/>
            <person name="Putnam N.H."/>
            <person name="Zhou S."/>
            <person name="Allen A.E."/>
            <person name="Apt K.E."/>
            <person name="Bechner M."/>
            <person name="Brzezinski M.A."/>
            <person name="Chaal B.K."/>
            <person name="Chiovitti A."/>
            <person name="Davis A.K."/>
            <person name="Demarest M.S."/>
            <person name="Detter J.C."/>
            <person name="Glavina T."/>
            <person name="Goodstein D."/>
            <person name="Hadi M.Z."/>
            <person name="Hellsten U."/>
            <person name="Hildebrand M."/>
            <person name="Jenkins B.D."/>
            <person name="Jurka J."/>
            <person name="Kapitonov V.V."/>
            <person name="Kroger N."/>
            <person name="Lau W.W."/>
            <person name="Lane T.W."/>
            <person name="Larimer F.W."/>
            <person name="Lippmeier J.C."/>
            <person name="Lucas S."/>
            <person name="Medina M."/>
            <person name="Montsant A."/>
            <person name="Obornik M."/>
            <person name="Parker M.S."/>
            <person name="Palenik B."/>
            <person name="Pazour G.J."/>
            <person name="Richardson P.M."/>
            <person name="Rynearson T.A."/>
            <person name="Saito M.A."/>
            <person name="Schwartz D.C."/>
            <person name="Thamatrakoln K."/>
            <person name="Valentin K."/>
            <person name="Vardi A."/>
            <person name="Wilkerson F.P."/>
            <person name="Rokhsar D.S."/>
        </authorList>
    </citation>
    <scope>NUCLEOTIDE SEQUENCE [LARGE SCALE GENOMIC DNA]</scope>
    <source>
        <strain evidence="5 6">CCMP1335</strain>
    </source>
</reference>
<feature type="region of interest" description="Disordered" evidence="4">
    <location>
        <begin position="475"/>
        <end position="543"/>
    </location>
</feature>
<name>B5YNQ3_THAPS</name>
<dbReference type="eggNOG" id="KOG0543">
    <property type="taxonomic scope" value="Eukaryota"/>
</dbReference>
<dbReference type="EMBL" id="CP001160">
    <property type="protein sequence ID" value="ACI64673.1"/>
    <property type="molecule type" value="Genomic_DNA"/>
</dbReference>
<feature type="compositionally biased region" description="Low complexity" evidence="4">
    <location>
        <begin position="382"/>
        <end position="398"/>
    </location>
</feature>
<sequence>MFSPMMQDLVHQEMQDEAIKLKNCIVEMEAQLQRATTQPPPSSSTMVSSYQKWDSYRDTEELQTNVTSAKTDLAKLKEKIADHTNGNSIQTKTCSHRNNCGCSGNRQAEREAIAMGTARRLQEMQSLKREGNALFGHQKHQQALALYEKSLIYFEYCFDGTDEEQKRADELRLVCLLNAAACFLHLKMYPRCIDYCNEALEIDDTNVKALFRRARAYRLHDKFDVAEEDLKRVIVLNGGKECRDVKREIKLLNDCKERGQLFNREAILSPSKTWYPLGCSPGYPNADLEPCPPSKAAFKASSIMKFSSAVVVALGVMGFAEGQRVVSDSHRNGVSRLRRLKDDKGDEAVEESIVELSLSMSMPDIVMSVDIHIDAEEEETVTETTPASLEAVTTTAAAPEEEEEAVIEIEEMSMTSSMSMTSMSVSGESSMSMSGEEPAMSMSMPEEAATTTEAPHSETTVAAVETTIAFVQTTETASTATPETTETPVEAPEMSVPEGSMSIPGALFGKSGKAKSGKSSKSGKTSKTVKESKTSKVAPERAYRIFAEGAGKKKF</sequence>
<evidence type="ECO:0000313" key="5">
    <source>
        <dbReference type="EMBL" id="ACI64673.1"/>
    </source>
</evidence>
<keyword evidence="6" id="KW-1185">Reference proteome</keyword>
<dbReference type="InterPro" id="IPR039663">
    <property type="entry name" value="AIP/AIPL1/TTC9"/>
</dbReference>
<dbReference type="GeneID" id="7447169"/>